<comment type="caution">
    <text evidence="2">The sequence shown here is derived from an EMBL/GenBank/DDBJ whole genome shotgun (WGS) entry which is preliminary data.</text>
</comment>
<protein>
    <submittedName>
        <fullName evidence="2">Uncharacterized protein</fullName>
    </submittedName>
</protein>
<dbReference type="EMBL" id="PJEX01000289">
    <property type="protein sequence ID" value="TKW51680.1"/>
    <property type="molecule type" value="Genomic_DNA"/>
</dbReference>
<name>A0A4U6X836_9PEZI</name>
<feature type="region of interest" description="Disordered" evidence="1">
    <location>
        <begin position="205"/>
        <end position="251"/>
    </location>
</feature>
<feature type="region of interest" description="Disordered" evidence="1">
    <location>
        <begin position="272"/>
        <end position="301"/>
    </location>
</feature>
<feature type="region of interest" description="Disordered" evidence="1">
    <location>
        <begin position="367"/>
        <end position="392"/>
    </location>
</feature>
<evidence type="ECO:0000256" key="1">
    <source>
        <dbReference type="SAM" id="MobiDB-lite"/>
    </source>
</evidence>
<dbReference type="AlphaFoldDB" id="A0A4U6X836"/>
<accession>A0A4U6X836</accession>
<evidence type="ECO:0000313" key="3">
    <source>
        <dbReference type="Proteomes" id="UP000310108"/>
    </source>
</evidence>
<organism evidence="2 3">
    <name type="scientific">Colletotrichum tanaceti</name>
    <dbReference type="NCBI Taxonomy" id="1306861"/>
    <lineage>
        <taxon>Eukaryota</taxon>
        <taxon>Fungi</taxon>
        <taxon>Dikarya</taxon>
        <taxon>Ascomycota</taxon>
        <taxon>Pezizomycotina</taxon>
        <taxon>Sordariomycetes</taxon>
        <taxon>Hypocreomycetidae</taxon>
        <taxon>Glomerellales</taxon>
        <taxon>Glomerellaceae</taxon>
        <taxon>Colletotrichum</taxon>
        <taxon>Colletotrichum destructivum species complex</taxon>
    </lineage>
</organism>
<evidence type="ECO:0000313" key="2">
    <source>
        <dbReference type="EMBL" id="TKW51680.1"/>
    </source>
</evidence>
<feature type="compositionally biased region" description="Basic residues" evidence="1">
    <location>
        <begin position="127"/>
        <end position="140"/>
    </location>
</feature>
<gene>
    <name evidence="2" type="ORF">CTA1_2809</name>
</gene>
<feature type="compositionally biased region" description="Basic and acidic residues" evidence="1">
    <location>
        <begin position="161"/>
        <end position="179"/>
    </location>
</feature>
<reference evidence="2 3" key="1">
    <citation type="journal article" date="2019" name="PLoS ONE">
        <title>Comparative genome analysis indicates high evolutionary potential of pathogenicity genes in Colletotrichum tanaceti.</title>
        <authorList>
            <person name="Lelwala R.V."/>
            <person name="Korhonen P.K."/>
            <person name="Young N.D."/>
            <person name="Scott J.B."/>
            <person name="Ades P.A."/>
            <person name="Gasser R.B."/>
            <person name="Taylor P.W.J."/>
        </authorList>
    </citation>
    <scope>NUCLEOTIDE SEQUENCE [LARGE SCALE GENOMIC DNA]</scope>
    <source>
        <strain evidence="2">BRIP57314</strain>
    </source>
</reference>
<sequence>MPPVLFLMNAHAQNEFCSAQHYIHVGPHVPAAASNSIVVFRVGPLGSRPRFPRLRAQNPPLLLPVRQDAPPSVDGVAPQVHARQHDAAEDAVLVPHRVVAPGEEGGLAGVDGAGPVVGGEDDGGRGGARRVPGRHQHHGRRGDAGDADEVGDEVPLPAEQVRQRRPEERRHDAHGGHARRVVVELRHAVLADRVALHVEPEQRVGAEGLGLARDDPEHDEAPPVPRGEDLFGEPQRQRRPFLDDDDGHPGAREGLFVLAEVEGGGRVRRVREAEEAVEGDGQGHEAVDDEEPAPAAEAAQAVHAGVDAGLDEAAEEGAGEARGGEDAAALAELAPRVPGAEDVLFLHARDVGIVEVGAVELGKVRVKSRSWPGQQAVHDERRERRKPAMVSS</sequence>
<proteinExistence type="predicted"/>
<feature type="compositionally biased region" description="Basic and acidic residues" evidence="1">
    <location>
        <begin position="212"/>
        <end position="229"/>
    </location>
</feature>
<feature type="compositionally biased region" description="Basic residues" evidence="1">
    <location>
        <begin position="383"/>
        <end position="392"/>
    </location>
</feature>
<keyword evidence="3" id="KW-1185">Reference proteome</keyword>
<dbReference type="Proteomes" id="UP000310108">
    <property type="component" value="Unassembled WGS sequence"/>
</dbReference>
<feature type="compositionally biased region" description="Gly residues" evidence="1">
    <location>
        <begin position="103"/>
        <end position="117"/>
    </location>
</feature>
<feature type="region of interest" description="Disordered" evidence="1">
    <location>
        <begin position="103"/>
        <end position="179"/>
    </location>
</feature>